<dbReference type="AlphaFoldDB" id="A0A221UU24"/>
<evidence type="ECO:0000313" key="1">
    <source>
        <dbReference type="EMBL" id="ASO04596.1"/>
    </source>
</evidence>
<sequence>MNSDANVQFTKIMKIKYPKAISFLNTVQQEFYQRGFVNL</sequence>
<organism evidence="1 2">
    <name type="scientific">Arenibacter algicola</name>
    <dbReference type="NCBI Taxonomy" id="616991"/>
    <lineage>
        <taxon>Bacteria</taxon>
        <taxon>Pseudomonadati</taxon>
        <taxon>Bacteroidota</taxon>
        <taxon>Flavobacteriia</taxon>
        <taxon>Flavobacteriales</taxon>
        <taxon>Flavobacteriaceae</taxon>
        <taxon>Arenibacter</taxon>
    </lineage>
</organism>
<dbReference type="KEGG" id="aalg:AREALGSMS7_01121"/>
<dbReference type="Proteomes" id="UP000204551">
    <property type="component" value="Chromosome"/>
</dbReference>
<proteinExistence type="predicted"/>
<protein>
    <submittedName>
        <fullName evidence="1">Uncharacterized protein</fullName>
    </submittedName>
</protein>
<evidence type="ECO:0000313" key="2">
    <source>
        <dbReference type="Proteomes" id="UP000204551"/>
    </source>
</evidence>
<gene>
    <name evidence="1" type="ORF">AREALGSMS7_01121</name>
</gene>
<reference evidence="1 2" key="1">
    <citation type="submission" date="2017-07" db="EMBL/GenBank/DDBJ databases">
        <title>Genome Sequence of Arenibacter algicola Strain SMS7 Isolated from a culture of the Diatom Skeletonema marinoi.</title>
        <authorList>
            <person name="Topel M."/>
            <person name="Pinder M.I.M."/>
            <person name="Johansson O.N."/>
            <person name="Kourtchenko O."/>
            <person name="Godhe A."/>
            <person name="Clarke A.K."/>
        </authorList>
    </citation>
    <scope>NUCLEOTIDE SEQUENCE [LARGE SCALE GENOMIC DNA]</scope>
    <source>
        <strain evidence="1 2">SMS7</strain>
    </source>
</reference>
<accession>A0A221UU24</accession>
<name>A0A221UU24_9FLAO</name>
<dbReference type="EMBL" id="CP022515">
    <property type="protein sequence ID" value="ASO04596.1"/>
    <property type="molecule type" value="Genomic_DNA"/>
</dbReference>